<dbReference type="EMBL" id="JAAWVT010000001">
    <property type="protein sequence ID" value="NKG19487.1"/>
    <property type="molecule type" value="Genomic_DNA"/>
</dbReference>
<evidence type="ECO:0000259" key="2">
    <source>
        <dbReference type="Pfam" id="PF03372"/>
    </source>
</evidence>
<sequence length="328" mass="35324">MSSNSALPRVATRSRHRRTRSHRFLRFLVILGALSSALLIAFHQRVPDLFGLGLLLDNFAPWLGLAVIVVGLFAIISRSRTSLVVLLIPVLTWLFTFGPGIIPLSWTAPAAASSTLTLGSQNIKAGTGTATESALDLASGSSDIIALQELDENSAQRVTTALDAQYPHHFVVGTVGVWSKYPLVNSRALDLGLGWKRALSAQVQTDAGNIQIYVVHAASARPNDHVDRDEMLSQLATTVSADSHQNIIALGDFNATSTDRAFQKISDVLDEPNQDNGLFGFTWPQTPFAMMRLDHVLVRGLDVTSNTTANAGLSDHRAVLTTVNLPGN</sequence>
<dbReference type="GO" id="GO:0004519">
    <property type="term" value="F:endonuclease activity"/>
    <property type="evidence" value="ECO:0007669"/>
    <property type="project" value="UniProtKB-KW"/>
</dbReference>
<dbReference type="Pfam" id="PF03372">
    <property type="entry name" value="Exo_endo_phos"/>
    <property type="match status" value="1"/>
</dbReference>
<feature type="transmembrane region" description="Helical" evidence="1">
    <location>
        <begin position="24"/>
        <end position="44"/>
    </location>
</feature>
<dbReference type="Proteomes" id="UP000746595">
    <property type="component" value="Unassembled WGS sequence"/>
</dbReference>
<gene>
    <name evidence="3" type="ORF">HED64_02040</name>
</gene>
<keyword evidence="1" id="KW-1133">Transmembrane helix</keyword>
<feature type="domain" description="Endonuclease/exonuclease/phosphatase" evidence="2">
    <location>
        <begin position="139"/>
        <end position="316"/>
    </location>
</feature>
<evidence type="ECO:0000313" key="4">
    <source>
        <dbReference type="Proteomes" id="UP000746595"/>
    </source>
</evidence>
<keyword evidence="3" id="KW-0378">Hydrolase</keyword>
<protein>
    <submittedName>
        <fullName evidence="3">Endonuclease/exonuclease/phosphatase family protein</fullName>
    </submittedName>
</protein>
<keyword evidence="3" id="KW-0540">Nuclease</keyword>
<keyword evidence="3" id="KW-0255">Endonuclease</keyword>
<accession>A0ABX1G203</accession>
<feature type="transmembrane region" description="Helical" evidence="1">
    <location>
        <begin position="59"/>
        <end position="76"/>
    </location>
</feature>
<keyword evidence="4" id="KW-1185">Reference proteome</keyword>
<proteinExistence type="predicted"/>
<name>A0ABX1G203_9MICC</name>
<evidence type="ECO:0000313" key="3">
    <source>
        <dbReference type="EMBL" id="NKG19487.1"/>
    </source>
</evidence>
<evidence type="ECO:0000256" key="1">
    <source>
        <dbReference type="SAM" id="Phobius"/>
    </source>
</evidence>
<comment type="caution">
    <text evidence="3">The sequence shown here is derived from an EMBL/GenBank/DDBJ whole genome shotgun (WGS) entry which is preliminary data.</text>
</comment>
<keyword evidence="1" id="KW-0472">Membrane</keyword>
<dbReference type="SUPFAM" id="SSF56219">
    <property type="entry name" value="DNase I-like"/>
    <property type="match status" value="1"/>
</dbReference>
<organism evidence="3 4">
    <name type="scientific">Paeniglutamicibacter terrestris</name>
    <dbReference type="NCBI Taxonomy" id="2723403"/>
    <lineage>
        <taxon>Bacteria</taxon>
        <taxon>Bacillati</taxon>
        <taxon>Actinomycetota</taxon>
        <taxon>Actinomycetes</taxon>
        <taxon>Micrococcales</taxon>
        <taxon>Micrococcaceae</taxon>
        <taxon>Paeniglutamicibacter</taxon>
    </lineage>
</organism>
<dbReference type="RefSeq" id="WP_168150431.1">
    <property type="nucleotide sequence ID" value="NZ_JAAWVT010000001.1"/>
</dbReference>
<dbReference type="InterPro" id="IPR005135">
    <property type="entry name" value="Endo/exonuclease/phosphatase"/>
</dbReference>
<reference evidence="3 4" key="1">
    <citation type="submission" date="2020-04" db="EMBL/GenBank/DDBJ databases">
        <title>Paeniglutamicibacter sp. ANT13_2, a novel actinomycete isolated from sediment in Antarctica.</title>
        <authorList>
            <person name="Sakdapetsiri C."/>
            <person name="Pinyakong O."/>
        </authorList>
    </citation>
    <scope>NUCLEOTIDE SEQUENCE [LARGE SCALE GENOMIC DNA]</scope>
    <source>
        <strain evidence="3 4">ANT13_2</strain>
    </source>
</reference>
<feature type="transmembrane region" description="Helical" evidence="1">
    <location>
        <begin position="83"/>
        <end position="106"/>
    </location>
</feature>
<dbReference type="Gene3D" id="3.60.10.10">
    <property type="entry name" value="Endonuclease/exonuclease/phosphatase"/>
    <property type="match status" value="1"/>
</dbReference>
<keyword evidence="1" id="KW-0812">Transmembrane</keyword>
<dbReference type="InterPro" id="IPR036691">
    <property type="entry name" value="Endo/exonu/phosph_ase_sf"/>
</dbReference>